<feature type="region of interest" description="Disordered" evidence="8">
    <location>
        <begin position="647"/>
        <end position="696"/>
    </location>
</feature>
<name>A0A9K3CNK8_9EUKA</name>
<keyword evidence="5" id="KW-0648">Protein biosynthesis</keyword>
<dbReference type="PROSITE" id="PS51612">
    <property type="entry name" value="SAM_MT_2O_PK"/>
    <property type="match status" value="1"/>
</dbReference>
<feature type="compositionally biased region" description="Acidic residues" evidence="8">
    <location>
        <begin position="1"/>
        <end position="14"/>
    </location>
</feature>
<dbReference type="GO" id="GO:0006370">
    <property type="term" value="P:7-methylguanosine mRNA capping"/>
    <property type="evidence" value="ECO:0007669"/>
    <property type="project" value="InterPro"/>
</dbReference>
<evidence type="ECO:0000256" key="5">
    <source>
        <dbReference type="ARBA" id="ARBA00022917"/>
    </source>
</evidence>
<dbReference type="GO" id="GO:0004483">
    <property type="term" value="F:methyltransferase cap1 activity"/>
    <property type="evidence" value="ECO:0007669"/>
    <property type="project" value="UniProtKB-EC"/>
</dbReference>
<gene>
    <name evidence="9" type="ORF">KIPB_000532</name>
</gene>
<protein>
    <recommendedName>
        <fullName evidence="3">Cap-specific mRNA (nucleoside-2'-O-)-methyltransferase</fullName>
        <ecNumber evidence="2">2.1.1.57</ecNumber>
    </recommendedName>
</protein>
<comment type="function">
    <text evidence="6">Displays methyltransferase, positive regulation of the poly(A) polymerase and transcription elongation activities. Involved in the modification of both mRNA ends and in intermediate and late gene positive transcription elongation. At the mRNAs 5' end, methylates the ribose 2' OH group of the first transcribed nucleotide, thereby producing a 2'-O-methylpurine cap. At the 3' end, functions as a processivity factor which stimulates the activity of the viral poly(A) polymerase OPG063 that creates mRNA's poly(A) tail. In the presence of OPG102, OPG063 does not dissociate from the RNA allowing tail elongation to around 250 adenylates.</text>
</comment>
<dbReference type="Gene3D" id="3.40.50.150">
    <property type="entry name" value="Vaccinia Virus protein VP39"/>
    <property type="match status" value="2"/>
</dbReference>
<comment type="caution">
    <text evidence="9">The sequence shown here is derived from an EMBL/GenBank/DDBJ whole genome shotgun (WGS) entry which is preliminary data.</text>
</comment>
<dbReference type="InterPro" id="IPR029063">
    <property type="entry name" value="SAM-dependent_MTases_sf"/>
</dbReference>
<evidence type="ECO:0000313" key="9">
    <source>
        <dbReference type="EMBL" id="GIQ79832.1"/>
    </source>
</evidence>
<evidence type="ECO:0000256" key="3">
    <source>
        <dbReference type="ARBA" id="ARBA00015701"/>
    </source>
</evidence>
<dbReference type="EC" id="2.1.1.57" evidence="2"/>
<feature type="compositionally biased region" description="Basic and acidic residues" evidence="8">
    <location>
        <begin position="28"/>
        <end position="62"/>
    </location>
</feature>
<feature type="region of interest" description="Disordered" evidence="8">
    <location>
        <begin position="1"/>
        <end position="179"/>
    </location>
</feature>
<evidence type="ECO:0000256" key="7">
    <source>
        <dbReference type="ARBA" id="ARBA00046511"/>
    </source>
</evidence>
<evidence type="ECO:0000256" key="2">
    <source>
        <dbReference type="ARBA" id="ARBA00011923"/>
    </source>
</evidence>
<comment type="subcellular location">
    <subcellularLocation>
        <location evidence="1">Virion</location>
    </subcellularLocation>
</comment>
<keyword evidence="10" id="KW-1185">Reference proteome</keyword>
<dbReference type="CDD" id="cd20760">
    <property type="entry name" value="capping_2-OMTase_Mimiviridae"/>
    <property type="match status" value="1"/>
</dbReference>
<dbReference type="AlphaFoldDB" id="A0A9K3CNK8"/>
<dbReference type="OrthoDB" id="270189at2759"/>
<organism evidence="9 10">
    <name type="scientific">Kipferlia bialata</name>
    <dbReference type="NCBI Taxonomy" id="797122"/>
    <lineage>
        <taxon>Eukaryota</taxon>
        <taxon>Metamonada</taxon>
        <taxon>Carpediemonas-like organisms</taxon>
        <taxon>Kipferlia</taxon>
    </lineage>
</organism>
<dbReference type="Proteomes" id="UP000265618">
    <property type="component" value="Unassembled WGS sequence"/>
</dbReference>
<feature type="compositionally biased region" description="Basic and acidic residues" evidence="8">
    <location>
        <begin position="668"/>
        <end position="680"/>
    </location>
</feature>
<sequence>MSEISDIDLEDAEIEALLSEDSSPPVQKSERERERERDHDNRVRSRYERERRMDASPDDRYQDVSLSDLGRKRGRESDRTPDQGRGRDRERGRGRDRDRRDYGFDRDDDRGYGYRARGERRERGRDRRDDRGRDRRDDRDRTPRGDSRGGYGDRSRGSGRTYDSNRPRVSLPNRTPGSNRVVRDKFRFAVEDVSTEGVPEWALPATNPHTLQTVENDGKMPPRHELSELQRSLAVDAPGQEYRRRHGMSKTALNWKQRKLLLAEIEFLTEVLTPNTPAIVLLIGSAPGHQIPILAEMFPCAAFELWDPSPYAGPMGSGRISCRRQCFTDAAAMVVRERLNDVESLPLFLISDIRTASPLEQITADTEDWVWADMLAQYRWLSQLRPEAALLKWRPPWPSVCRPEIKQQMEVVPGPKGEVMLPAFGPQTTTECRLFVRKRDADKKAREEAEAGAKVDTAAEEQETEVRVVDMKPSSIPPLVSSFPKVQRQELDAEAVYAKHKDVLPDMDQECLDRLAEDYGLVEYNSLEHERQMFQFNTVTRVSSYHHPLPVHECHSLDHCFDCASEYLILRRYSDRFLHVWDTSERKDEIVYVKDDLVGLEPDLIIKRSFTLPSLTSVDATQTQTAMGMSDAFVCLLSRAISRHLPGGMRLDTPASRPRLSRPSGKVSFRDKSHPSEIHSGRAVKRRPPGQVSPSK</sequence>
<dbReference type="SUPFAM" id="SSF53335">
    <property type="entry name" value="S-adenosyl-L-methionine-dependent methyltransferases"/>
    <property type="match status" value="1"/>
</dbReference>
<feature type="compositionally biased region" description="Basic and acidic residues" evidence="8">
    <location>
        <begin position="69"/>
        <end position="156"/>
    </location>
</feature>
<evidence type="ECO:0000256" key="4">
    <source>
        <dbReference type="ARBA" id="ARBA00022768"/>
    </source>
</evidence>
<evidence type="ECO:0000256" key="1">
    <source>
        <dbReference type="ARBA" id="ARBA00004328"/>
    </source>
</evidence>
<dbReference type="GO" id="GO:0003746">
    <property type="term" value="F:translation elongation factor activity"/>
    <property type="evidence" value="ECO:0007669"/>
    <property type="project" value="UniProtKB-KW"/>
</dbReference>
<accession>A0A9K3CNK8</accession>
<proteinExistence type="predicted"/>
<comment type="subunit">
    <text evidence="7">Interacts with poly(A) polymerase catalytic subunit OPG063. Interacts with OPG109 and OPG123; these interactions might help linking transcription to capping and polyadenylation.</text>
</comment>
<evidence type="ECO:0000313" key="10">
    <source>
        <dbReference type="Proteomes" id="UP000265618"/>
    </source>
</evidence>
<dbReference type="EMBL" id="BDIP01000062">
    <property type="protein sequence ID" value="GIQ79832.1"/>
    <property type="molecule type" value="Genomic_DNA"/>
</dbReference>
<dbReference type="InterPro" id="IPR025804">
    <property type="entry name" value="Pox/kineto_cap_MeTfrase"/>
</dbReference>
<evidence type="ECO:0000256" key="6">
    <source>
        <dbReference type="ARBA" id="ARBA00034661"/>
    </source>
</evidence>
<evidence type="ECO:0000256" key="8">
    <source>
        <dbReference type="SAM" id="MobiDB-lite"/>
    </source>
</evidence>
<keyword evidence="4" id="KW-0251">Elongation factor</keyword>
<reference evidence="9 10" key="1">
    <citation type="journal article" date="2018" name="PLoS ONE">
        <title>The draft genome of Kipferlia bialata reveals reductive genome evolution in fornicate parasites.</title>
        <authorList>
            <person name="Tanifuji G."/>
            <person name="Takabayashi S."/>
            <person name="Kume K."/>
            <person name="Takagi M."/>
            <person name="Nakayama T."/>
            <person name="Kamikawa R."/>
            <person name="Inagaki Y."/>
            <person name="Hashimoto T."/>
        </authorList>
    </citation>
    <scope>NUCLEOTIDE SEQUENCE [LARGE SCALE GENOMIC DNA]</scope>
    <source>
        <strain evidence="9">NY0173</strain>
    </source>
</reference>
<dbReference type="InterPro" id="IPR000176">
    <property type="entry name" value="mRNA_MeTrfase-like"/>
</dbReference>
<dbReference type="Pfam" id="PF01358">
    <property type="entry name" value="PARP_regulatory"/>
    <property type="match status" value="1"/>
</dbReference>